<dbReference type="Pfam" id="PF01910">
    <property type="entry name" value="Thiamine_BP"/>
    <property type="match status" value="1"/>
</dbReference>
<evidence type="ECO:0000256" key="1">
    <source>
        <dbReference type="ARBA" id="ARBA00010272"/>
    </source>
</evidence>
<dbReference type="PANTHER" id="PTHR33777">
    <property type="entry name" value="UPF0045 PROTEIN ECM15"/>
    <property type="match status" value="1"/>
</dbReference>
<dbReference type="eggNOG" id="COG0011">
    <property type="taxonomic scope" value="Bacteria"/>
</dbReference>
<dbReference type="RefSeq" id="WP_013131913.1">
    <property type="nucleotide sequence ID" value="NC_014165.1"/>
</dbReference>
<dbReference type="InterPro" id="IPR002767">
    <property type="entry name" value="Thiamine_BP"/>
</dbReference>
<dbReference type="InterPro" id="IPR051614">
    <property type="entry name" value="UPF0045_domain"/>
</dbReference>
<feature type="domain" description="Thiamine-binding protein" evidence="2">
    <location>
        <begin position="5"/>
        <end position="94"/>
    </location>
</feature>
<dbReference type="AlphaFoldDB" id="D6YB20"/>
<dbReference type="EMBL" id="CP001874">
    <property type="protein sequence ID" value="ADG88380.1"/>
    <property type="molecule type" value="Genomic_DNA"/>
</dbReference>
<dbReference type="PANTHER" id="PTHR33777:SF1">
    <property type="entry name" value="UPF0045 PROTEIN ECM15"/>
    <property type="match status" value="1"/>
</dbReference>
<proteinExistence type="inferred from homology"/>
<dbReference type="SUPFAM" id="SSF89957">
    <property type="entry name" value="MTH1187/YkoF-like"/>
    <property type="match status" value="1"/>
</dbReference>
<dbReference type="GO" id="GO:0005829">
    <property type="term" value="C:cytosol"/>
    <property type="evidence" value="ECO:0007669"/>
    <property type="project" value="TreeGrafter"/>
</dbReference>
<dbReference type="Gene3D" id="3.30.70.930">
    <property type="match status" value="1"/>
</dbReference>
<gene>
    <name evidence="3" type="ordered locus">Tbis_1667</name>
</gene>
<dbReference type="InterPro" id="IPR029756">
    <property type="entry name" value="MTH1187/YkoF-like"/>
</dbReference>
<organism evidence="3 4">
    <name type="scientific">Thermobispora bispora (strain ATCC 19993 / DSM 43833 / CBS 139.67 / JCM 10125 / KCTC 9307 / NBRC 14880 / R51)</name>
    <dbReference type="NCBI Taxonomy" id="469371"/>
    <lineage>
        <taxon>Bacteria</taxon>
        <taxon>Bacillati</taxon>
        <taxon>Actinomycetota</taxon>
        <taxon>Actinomycetes</taxon>
        <taxon>Streptosporangiales</taxon>
        <taxon>Streptosporangiaceae</taxon>
        <taxon>Thermobispora</taxon>
    </lineage>
</organism>
<evidence type="ECO:0000313" key="4">
    <source>
        <dbReference type="Proteomes" id="UP000006640"/>
    </source>
</evidence>
<evidence type="ECO:0000259" key="2">
    <source>
        <dbReference type="Pfam" id="PF01910"/>
    </source>
</evidence>
<evidence type="ECO:0000313" key="3">
    <source>
        <dbReference type="EMBL" id="ADG88380.1"/>
    </source>
</evidence>
<dbReference type="HOGENOM" id="CLU_137479_1_0_11"/>
<reference evidence="3 4" key="1">
    <citation type="submission" date="2010-01" db="EMBL/GenBank/DDBJ databases">
        <title>The complete genome of Thermobispora bispora DSM 43833.</title>
        <authorList>
            <consortium name="US DOE Joint Genome Institute (JGI-PGF)"/>
            <person name="Lucas S."/>
            <person name="Copeland A."/>
            <person name="Lapidus A."/>
            <person name="Glavina del Rio T."/>
            <person name="Dalin E."/>
            <person name="Tice H."/>
            <person name="Bruce D."/>
            <person name="Goodwin L."/>
            <person name="Pitluck S."/>
            <person name="Kyrpides N."/>
            <person name="Mavromatis K."/>
            <person name="Ivanova N."/>
            <person name="Mikhailova N."/>
            <person name="Chertkov O."/>
            <person name="Brettin T."/>
            <person name="Detter J.C."/>
            <person name="Han C."/>
            <person name="Larimer F."/>
            <person name="Land M."/>
            <person name="Hauser L."/>
            <person name="Markowitz V."/>
            <person name="Cheng J.-F."/>
            <person name="Hugenholtz P."/>
            <person name="Woyke T."/>
            <person name="Wu D."/>
            <person name="Jando M."/>
            <person name="Schneider S."/>
            <person name="Klenk H.-P."/>
            <person name="Eisen J.A."/>
        </authorList>
    </citation>
    <scope>NUCLEOTIDE SEQUENCE [LARGE SCALE GENOMIC DNA]</scope>
    <source>
        <strain evidence="4">ATCC 19993 / DSM 43833 / CBS 139.67 / JCM 10125 / KCTC 9307 / NBRC 14880 / R51</strain>
    </source>
</reference>
<dbReference type="KEGG" id="tbi:Tbis_1667"/>
<protein>
    <recommendedName>
        <fullName evidence="2">Thiamine-binding protein domain-containing protein</fullName>
    </recommendedName>
</protein>
<dbReference type="Proteomes" id="UP000006640">
    <property type="component" value="Chromosome"/>
</dbReference>
<dbReference type="NCBIfam" id="TIGR00106">
    <property type="entry name" value="MTH1187 family thiamine-binding protein"/>
    <property type="match status" value="1"/>
</dbReference>
<dbReference type="OrthoDB" id="9793516at2"/>
<sequence length="102" mass="10834">MSVLVAFSVTPIGKGEDVGELVAEAVRVVRESGLPNRTDAMFTTIEGESWDEVLDVVKKAVAAVERRCSRVSLVLKADARAGQGRLDAKVASIERHLAGQGS</sequence>
<accession>D6YB20</accession>
<name>D6YB20_THEBD</name>
<comment type="similarity">
    <text evidence="1">Belongs to the UPF0045 family.</text>
</comment>
<keyword evidence="4" id="KW-1185">Reference proteome</keyword>